<reference evidence="1" key="1">
    <citation type="submission" date="2023-03" db="EMBL/GenBank/DDBJ databases">
        <authorList>
            <person name="Steffen K."/>
            <person name="Cardenas P."/>
        </authorList>
    </citation>
    <scope>NUCLEOTIDE SEQUENCE</scope>
</reference>
<evidence type="ECO:0000313" key="1">
    <source>
        <dbReference type="EMBL" id="CAI8022077.1"/>
    </source>
</evidence>
<protein>
    <submittedName>
        <fullName evidence="1">Uncharacterized protein</fullName>
    </submittedName>
</protein>
<keyword evidence="2" id="KW-1185">Reference proteome</keyword>
<comment type="caution">
    <text evidence="1">The sequence shown here is derived from an EMBL/GenBank/DDBJ whole genome shotgun (WGS) entry which is preliminary data.</text>
</comment>
<name>A0AA35WQ12_GEOBA</name>
<accession>A0AA35WQ12</accession>
<feature type="non-terminal residue" evidence="1">
    <location>
        <position position="121"/>
    </location>
</feature>
<dbReference type="AlphaFoldDB" id="A0AA35WQ12"/>
<organism evidence="1 2">
    <name type="scientific">Geodia barretti</name>
    <name type="common">Barrett's horny sponge</name>
    <dbReference type="NCBI Taxonomy" id="519541"/>
    <lineage>
        <taxon>Eukaryota</taxon>
        <taxon>Metazoa</taxon>
        <taxon>Porifera</taxon>
        <taxon>Demospongiae</taxon>
        <taxon>Heteroscleromorpha</taxon>
        <taxon>Tetractinellida</taxon>
        <taxon>Astrophorina</taxon>
        <taxon>Geodiidae</taxon>
        <taxon>Geodia</taxon>
    </lineage>
</organism>
<dbReference type="Proteomes" id="UP001174909">
    <property type="component" value="Unassembled WGS sequence"/>
</dbReference>
<sequence>MRCGKCKKHFMTHDTNYVDALPSEEQVKREFVTVKGNGSHISLLRLLRSGLTVAQVERYVEDEVWEHYLLLKAKYIELWDKVDAMRGVGKVNVAPRDAFPPFPPHYVPHRPHLTAMFVRDY</sequence>
<dbReference type="EMBL" id="CASHTH010001935">
    <property type="protein sequence ID" value="CAI8022077.1"/>
    <property type="molecule type" value="Genomic_DNA"/>
</dbReference>
<gene>
    <name evidence="1" type="ORF">GBAR_LOCUS12992</name>
</gene>
<proteinExistence type="predicted"/>
<evidence type="ECO:0000313" key="2">
    <source>
        <dbReference type="Proteomes" id="UP001174909"/>
    </source>
</evidence>